<comment type="caution">
    <text evidence="1">The sequence shown here is derived from an EMBL/GenBank/DDBJ whole genome shotgun (WGS) entry which is preliminary data.</text>
</comment>
<dbReference type="EMBL" id="JAHUVW010000004">
    <property type="protein sequence ID" value="MBV7674086.1"/>
    <property type="molecule type" value="Genomic_DNA"/>
</dbReference>
<reference evidence="1 2" key="1">
    <citation type="submission" date="2021-07" db="EMBL/GenBank/DDBJ databases">
        <title>Sequencing Streptomyces halstedii LGO-A4 genome an citrus endophytic actinomycete.</title>
        <authorList>
            <person name="Samborskyy M."/>
            <person name="Scott N."/>
            <person name="Deglau R."/>
            <person name="Dickens S."/>
            <person name="Oliveira L.G."/>
        </authorList>
    </citation>
    <scope>NUCLEOTIDE SEQUENCE [LARGE SCALE GENOMIC DNA]</scope>
    <source>
        <strain evidence="1 2">LGO-A4</strain>
    </source>
</reference>
<evidence type="ECO:0000313" key="2">
    <source>
        <dbReference type="Proteomes" id="UP000735541"/>
    </source>
</evidence>
<gene>
    <name evidence="1" type="ORF">STHAL_32075</name>
</gene>
<sequence length="123" mass="13268">MAVTVVDTPSASLVAGTVVRCPLYVNGENAGPRKAVLLGLFNENDPRAGYRVYFYTLGPASFAPRTVGFVFPGEVTVVGTVEDLSERTLVKLYQGLDGFPGAAAVRRRAGRLARRLREARLAR</sequence>
<protein>
    <submittedName>
        <fullName evidence="1">Uncharacterized protein</fullName>
    </submittedName>
</protein>
<proteinExistence type="predicted"/>
<name>A0ABS6U0M5_STRHA</name>
<evidence type="ECO:0000313" key="1">
    <source>
        <dbReference type="EMBL" id="MBV7674086.1"/>
    </source>
</evidence>
<accession>A0ABS6U0M5</accession>
<dbReference type="InterPro" id="IPR045638">
    <property type="entry name" value="DUF6409"/>
</dbReference>
<dbReference type="Pfam" id="PF19947">
    <property type="entry name" value="DUF6409"/>
    <property type="match status" value="1"/>
</dbReference>
<dbReference type="Proteomes" id="UP000735541">
    <property type="component" value="Unassembled WGS sequence"/>
</dbReference>
<dbReference type="RefSeq" id="WP_228873806.1">
    <property type="nucleotide sequence ID" value="NZ_JAHUVW010000004.1"/>
</dbReference>
<keyword evidence="2" id="KW-1185">Reference proteome</keyword>
<organism evidence="1 2">
    <name type="scientific">Streptomyces halstedii</name>
    <dbReference type="NCBI Taxonomy" id="1944"/>
    <lineage>
        <taxon>Bacteria</taxon>
        <taxon>Bacillati</taxon>
        <taxon>Actinomycetota</taxon>
        <taxon>Actinomycetes</taxon>
        <taxon>Kitasatosporales</taxon>
        <taxon>Streptomycetaceae</taxon>
        <taxon>Streptomyces</taxon>
    </lineage>
</organism>